<evidence type="ECO:0000256" key="8">
    <source>
        <dbReference type="ARBA" id="ARBA00023163"/>
    </source>
</evidence>
<accession>L8AAR5</accession>
<dbReference type="CDD" id="cd00086">
    <property type="entry name" value="homeodomain"/>
    <property type="match status" value="1"/>
</dbReference>
<evidence type="ECO:0000256" key="6">
    <source>
        <dbReference type="ARBA" id="ARBA00023125"/>
    </source>
</evidence>
<feature type="DNA-binding region" description="Homeobox" evidence="10">
    <location>
        <begin position="245"/>
        <end position="295"/>
    </location>
</feature>
<dbReference type="FunFam" id="1.10.10.60:FF:000085">
    <property type="entry name" value="SIX homeobox 5"/>
    <property type="match status" value="1"/>
</dbReference>
<gene>
    <name evidence="14" type="primary">5</name>
    <name evidence="14" type="synonym">HrSix4</name>
</gene>
<evidence type="ECO:0000256" key="7">
    <source>
        <dbReference type="ARBA" id="ARBA00023155"/>
    </source>
</evidence>
<keyword evidence="5" id="KW-0805">Transcription regulation</keyword>
<keyword evidence="7 10" id="KW-0371">Homeobox</keyword>
<feature type="domain" description="Homeobox" evidence="13">
    <location>
        <begin position="243"/>
        <end position="294"/>
    </location>
</feature>
<evidence type="ECO:0000256" key="4">
    <source>
        <dbReference type="ARBA" id="ARBA00022473"/>
    </source>
</evidence>
<reference evidence="14" key="2">
    <citation type="submission" date="2003-12" db="EMBL/GenBank/DDBJ databases">
        <title>Expression of ascidian Six homeobox genes.</title>
        <authorList>
            <person name="Sato S."/>
            <person name="Kawakami K."/>
        </authorList>
    </citation>
    <scope>NUCLEOTIDE SEQUENCE</scope>
</reference>
<evidence type="ECO:0000256" key="10">
    <source>
        <dbReference type="PROSITE-ProRule" id="PRU00108"/>
    </source>
</evidence>
<dbReference type="AlphaFoldDB" id="L8AAR5"/>
<dbReference type="InterPro" id="IPR031701">
    <property type="entry name" value="SIX1_SD"/>
</dbReference>
<dbReference type="GO" id="GO:0005737">
    <property type="term" value="C:cytoplasm"/>
    <property type="evidence" value="ECO:0007669"/>
    <property type="project" value="UniProtKB-SubCell"/>
</dbReference>
<evidence type="ECO:0000256" key="5">
    <source>
        <dbReference type="ARBA" id="ARBA00023015"/>
    </source>
</evidence>
<organism evidence="14">
    <name type="scientific">Halocynthia roretzi</name>
    <name type="common">Sea squirt</name>
    <name type="synonym">Cynthia roretzi</name>
    <dbReference type="NCBI Taxonomy" id="7729"/>
    <lineage>
        <taxon>Eukaryota</taxon>
        <taxon>Metazoa</taxon>
        <taxon>Chordata</taxon>
        <taxon>Tunicata</taxon>
        <taxon>Ascidiacea</taxon>
        <taxon>Stolidobranchia</taxon>
        <taxon>Pyuridae</taxon>
        <taxon>Halocynthia</taxon>
    </lineage>
</organism>
<dbReference type="Pfam" id="PF16878">
    <property type="entry name" value="SIX1_SD"/>
    <property type="match status" value="1"/>
</dbReference>
<dbReference type="PROSITE" id="PS50071">
    <property type="entry name" value="HOMEOBOX_2"/>
    <property type="match status" value="1"/>
</dbReference>
<keyword evidence="6 10" id="KW-0238">DNA-binding</keyword>
<evidence type="ECO:0000256" key="1">
    <source>
        <dbReference type="ARBA" id="ARBA00004123"/>
    </source>
</evidence>
<dbReference type="GO" id="GO:0000978">
    <property type="term" value="F:RNA polymerase II cis-regulatory region sequence-specific DNA binding"/>
    <property type="evidence" value="ECO:0007669"/>
    <property type="project" value="TreeGrafter"/>
</dbReference>
<protein>
    <submittedName>
        <fullName evidence="14">Homeodomain protein Six4/5</fullName>
    </submittedName>
</protein>
<evidence type="ECO:0000256" key="2">
    <source>
        <dbReference type="ARBA" id="ARBA00004496"/>
    </source>
</evidence>
<comment type="similarity">
    <text evidence="3">Belongs to the SIX/Sine oculis homeobox family.</text>
</comment>
<evidence type="ECO:0000259" key="13">
    <source>
        <dbReference type="PROSITE" id="PS50071"/>
    </source>
</evidence>
<dbReference type="GO" id="GO:0005667">
    <property type="term" value="C:transcription regulator complex"/>
    <property type="evidence" value="ECO:0007669"/>
    <property type="project" value="TreeGrafter"/>
</dbReference>
<sequence length="432" mass="48766">MSSELSHEARVTPTKSKNGTELESCGGFLPSVAAVISPEDETNSRAVPPTSSLCNRLENNTSPQDLASLANMLTIDKQVSYNISNNNSRRFGEDSPDLYRDKTPEIDKISTIRLNSDAPSYSLDNVSCICKALMQSKDPDRLERYLETLPTEALNSGKEYVVMARACIASHRENFKDMFVLLESRPFTTCNHKFLQGLWYSAHYAEAEKIRGRPLGAVDKYRIRRKHPLPRTIWDGEEMVYCFKERSRKALKDCYMSNRYPTPDEKRQLAKITSLSVTQVSNWFKNRRQRDRSPHTSPISNRPPQHDTLMTGKTDNRLSLGDIGTDLANSCRTRRCTPDANKMMNESDAFSKIQMNKSLSSSEYLACSYSPSQPTIKQNPLSLHLNSNHGILFSHASPAMDANQLIAVDALQHLHVPQHMASSKTLPNLRHL</sequence>
<feature type="region of interest" description="Disordered" evidence="12">
    <location>
        <begin position="1"/>
        <end position="23"/>
    </location>
</feature>
<dbReference type="EMBL" id="AB081771">
    <property type="protein sequence ID" value="BAD02834.1"/>
    <property type="molecule type" value="mRNA"/>
</dbReference>
<proteinExistence type="evidence at transcript level"/>
<dbReference type="PANTHER" id="PTHR10390">
    <property type="entry name" value="HOMEOBOX PROTEIN SIX"/>
    <property type="match status" value="1"/>
</dbReference>
<dbReference type="SUPFAM" id="SSF46689">
    <property type="entry name" value="Homeodomain-like"/>
    <property type="match status" value="1"/>
</dbReference>
<keyword evidence="8" id="KW-0804">Transcription</keyword>
<dbReference type="Pfam" id="PF00046">
    <property type="entry name" value="Homeodomain"/>
    <property type="match status" value="1"/>
</dbReference>
<dbReference type="Gene3D" id="1.10.10.60">
    <property type="entry name" value="Homeodomain-like"/>
    <property type="match status" value="1"/>
</dbReference>
<dbReference type="GO" id="GO:0005634">
    <property type="term" value="C:nucleus"/>
    <property type="evidence" value="ECO:0007669"/>
    <property type="project" value="UniProtKB-SubCell"/>
</dbReference>
<evidence type="ECO:0000256" key="12">
    <source>
        <dbReference type="SAM" id="MobiDB-lite"/>
    </source>
</evidence>
<dbReference type="GO" id="GO:0000981">
    <property type="term" value="F:DNA-binding transcription factor activity, RNA polymerase II-specific"/>
    <property type="evidence" value="ECO:0007669"/>
    <property type="project" value="InterPro"/>
</dbReference>
<dbReference type="PANTHER" id="PTHR10390:SF44">
    <property type="entry name" value="SIX HOMEOBOX 4"/>
    <property type="match status" value="1"/>
</dbReference>
<evidence type="ECO:0000256" key="3">
    <source>
        <dbReference type="ARBA" id="ARBA00008161"/>
    </source>
</evidence>
<evidence type="ECO:0000256" key="9">
    <source>
        <dbReference type="ARBA" id="ARBA00023242"/>
    </source>
</evidence>
<feature type="region of interest" description="Disordered" evidence="12">
    <location>
        <begin position="283"/>
        <end position="320"/>
    </location>
</feature>
<reference evidence="14" key="1">
    <citation type="submission" date="2002-03" db="EMBL/GenBank/DDBJ databases">
        <authorList>
            <person name="Shigeru S."/>
        </authorList>
    </citation>
    <scope>NUCLEOTIDE SEQUENCE</scope>
</reference>
<dbReference type="InterPro" id="IPR009057">
    <property type="entry name" value="Homeodomain-like_sf"/>
</dbReference>
<evidence type="ECO:0000313" key="14">
    <source>
        <dbReference type="EMBL" id="BAD02834.1"/>
    </source>
</evidence>
<dbReference type="PROSITE" id="PS00027">
    <property type="entry name" value="HOMEOBOX_1"/>
    <property type="match status" value="1"/>
</dbReference>
<evidence type="ECO:0000256" key="11">
    <source>
        <dbReference type="RuleBase" id="RU000682"/>
    </source>
</evidence>
<name>L8AAR5_HALRO</name>
<comment type="subcellular location">
    <subcellularLocation>
        <location evidence="2">Cytoplasm</location>
    </subcellularLocation>
    <subcellularLocation>
        <location evidence="1 10 11">Nucleus</location>
    </subcellularLocation>
</comment>
<keyword evidence="4" id="KW-0217">Developmental protein</keyword>
<feature type="compositionally biased region" description="Basic and acidic residues" evidence="12">
    <location>
        <begin position="1"/>
        <end position="10"/>
    </location>
</feature>
<keyword evidence="9 10" id="KW-0539">Nucleus</keyword>
<dbReference type="InterPro" id="IPR017970">
    <property type="entry name" value="Homeobox_CS"/>
</dbReference>
<dbReference type="InterPro" id="IPR001356">
    <property type="entry name" value="HD"/>
</dbReference>
<dbReference type="SMART" id="SM00389">
    <property type="entry name" value="HOX"/>
    <property type="match status" value="1"/>
</dbReference>